<dbReference type="PANTHER" id="PTHR13136:SF16">
    <property type="entry name" value="KAT8 REGULATORY NSL COMPLEX SUBUNIT 3"/>
    <property type="match status" value="1"/>
</dbReference>
<evidence type="ECO:0000313" key="3">
    <source>
        <dbReference type="Proteomes" id="UP001558652"/>
    </source>
</evidence>
<organism evidence="2 3">
    <name type="scientific">Ranatra chinensis</name>
    <dbReference type="NCBI Taxonomy" id="642074"/>
    <lineage>
        <taxon>Eukaryota</taxon>
        <taxon>Metazoa</taxon>
        <taxon>Ecdysozoa</taxon>
        <taxon>Arthropoda</taxon>
        <taxon>Hexapoda</taxon>
        <taxon>Insecta</taxon>
        <taxon>Pterygota</taxon>
        <taxon>Neoptera</taxon>
        <taxon>Paraneoptera</taxon>
        <taxon>Hemiptera</taxon>
        <taxon>Heteroptera</taxon>
        <taxon>Panheteroptera</taxon>
        <taxon>Nepomorpha</taxon>
        <taxon>Nepidae</taxon>
        <taxon>Ranatrinae</taxon>
        <taxon>Ranatra</taxon>
    </lineage>
</organism>
<proteinExistence type="predicted"/>
<evidence type="ECO:0008006" key="4">
    <source>
        <dbReference type="Google" id="ProtNLM"/>
    </source>
</evidence>
<dbReference type="PANTHER" id="PTHR13136">
    <property type="entry name" value="TESTIS DEVELOPMENT PROTEIN PRTD"/>
    <property type="match status" value="1"/>
</dbReference>
<dbReference type="InterPro" id="IPR029058">
    <property type="entry name" value="AB_hydrolase_fold"/>
</dbReference>
<name>A0ABD0YJR9_9HEMI</name>
<dbReference type="EMBL" id="JBFDAA010000013">
    <property type="protein sequence ID" value="KAL1122662.1"/>
    <property type="molecule type" value="Genomic_DNA"/>
</dbReference>
<accession>A0ABD0YJR9</accession>
<reference evidence="2 3" key="1">
    <citation type="submission" date="2024-07" db="EMBL/GenBank/DDBJ databases">
        <title>Chromosome-level genome assembly of the water stick insect Ranatra chinensis (Heteroptera: Nepidae).</title>
        <authorList>
            <person name="Liu X."/>
        </authorList>
    </citation>
    <scope>NUCLEOTIDE SEQUENCE [LARGE SCALE GENOMIC DNA]</scope>
    <source>
        <strain evidence="2">Cailab_2021Rc</strain>
        <tissue evidence="2">Muscle</tissue>
    </source>
</reference>
<gene>
    <name evidence="2" type="ORF">AAG570_002989</name>
</gene>
<dbReference type="InterPro" id="IPR026555">
    <property type="entry name" value="NSL3/Tex30"/>
</dbReference>
<dbReference type="Proteomes" id="UP001558652">
    <property type="component" value="Unassembled WGS sequence"/>
</dbReference>
<evidence type="ECO:0000256" key="1">
    <source>
        <dbReference type="SAM" id="Phobius"/>
    </source>
</evidence>
<sequence>LNTVDLDHNYSRPWNWRPENSNTKPVKTLFIARTPNTVTRTGWTDMQKRLFDRISHILNYEMLARLSMTGSWNEPVLRRISINKSARRFRSTLATISWEQSKVPSLVERLISNPGANSKWNMDTLIMLIQRPWDPAAFGLSCYTPNNLPGNPLLVVVPNGVNVENQQYSRAQKWHTYLSNLGTVVVVDPPSYCNKTITLTCSLEQMLIATRAKLAELRSDYIGKKIILVGLNTGAALACQVALLEHVTAVVCLGFPFNTVEDKRGQPDDGILNLTVPVLFVVGQYAATCRLHVETGLVVVGAADDQLRISKGKQKAEGITQSMVDRCVVDEVGDFIGTILSNPYSSGRNDSRPRFKLIEKKRKISIQDEMFGKKQRKLILMLLDSFFGSPFIFFFKKYYFPFQRSPQF</sequence>
<keyword evidence="1" id="KW-0472">Membrane</keyword>
<dbReference type="Gene3D" id="3.40.50.1820">
    <property type="entry name" value="alpha/beta hydrolase"/>
    <property type="match status" value="1"/>
</dbReference>
<evidence type="ECO:0000313" key="2">
    <source>
        <dbReference type="EMBL" id="KAL1122662.1"/>
    </source>
</evidence>
<feature type="non-terminal residue" evidence="2">
    <location>
        <position position="1"/>
    </location>
</feature>
<dbReference type="AlphaFoldDB" id="A0ABD0YJR9"/>
<keyword evidence="1" id="KW-1133">Transmembrane helix</keyword>
<keyword evidence="3" id="KW-1185">Reference proteome</keyword>
<protein>
    <recommendedName>
        <fullName evidence="4">KAT8 regulatory NSL complex subunit 3</fullName>
    </recommendedName>
</protein>
<keyword evidence="1" id="KW-0812">Transmembrane</keyword>
<feature type="transmembrane region" description="Helical" evidence="1">
    <location>
        <begin position="378"/>
        <end position="395"/>
    </location>
</feature>
<dbReference type="SUPFAM" id="SSF53474">
    <property type="entry name" value="alpha/beta-Hydrolases"/>
    <property type="match status" value="1"/>
</dbReference>
<comment type="caution">
    <text evidence="2">The sequence shown here is derived from an EMBL/GenBank/DDBJ whole genome shotgun (WGS) entry which is preliminary data.</text>
</comment>